<organism evidence="2 3">
    <name type="scientific">Ophiocordyceps unilateralis</name>
    <name type="common">Zombie-ant fungus</name>
    <name type="synonym">Torrubia unilateralis</name>
    <dbReference type="NCBI Taxonomy" id="268505"/>
    <lineage>
        <taxon>Eukaryota</taxon>
        <taxon>Fungi</taxon>
        <taxon>Dikarya</taxon>
        <taxon>Ascomycota</taxon>
        <taxon>Pezizomycotina</taxon>
        <taxon>Sordariomycetes</taxon>
        <taxon>Hypocreomycetidae</taxon>
        <taxon>Hypocreales</taxon>
        <taxon>Ophiocordycipitaceae</taxon>
        <taxon>Ophiocordyceps</taxon>
    </lineage>
</organism>
<dbReference type="AlphaFoldDB" id="A0A2A9PMY1"/>
<dbReference type="EMBL" id="LAZP02000036">
    <property type="protein sequence ID" value="PFH62230.1"/>
    <property type="molecule type" value="Genomic_DNA"/>
</dbReference>
<evidence type="ECO:0000256" key="1">
    <source>
        <dbReference type="SAM" id="MobiDB-lite"/>
    </source>
</evidence>
<reference evidence="2 3" key="1">
    <citation type="journal article" date="2015" name="BMC Genomics">
        <title>Gene expression during zombie ant biting behavior reflects the complexity underlying fungal parasitic behavioral manipulation.</title>
        <authorList>
            <person name="de Bekker C."/>
            <person name="Ohm R.A."/>
            <person name="Loreto R.G."/>
            <person name="Sebastian A."/>
            <person name="Albert I."/>
            <person name="Merrow M."/>
            <person name="Brachmann A."/>
            <person name="Hughes D.P."/>
        </authorList>
    </citation>
    <scope>NUCLEOTIDE SEQUENCE [LARGE SCALE GENOMIC DNA]</scope>
    <source>
        <strain evidence="2 3">SC16a</strain>
    </source>
</reference>
<feature type="region of interest" description="Disordered" evidence="1">
    <location>
        <begin position="21"/>
        <end position="126"/>
    </location>
</feature>
<protein>
    <submittedName>
        <fullName evidence="2">Uncharacterized protein</fullName>
    </submittedName>
</protein>
<dbReference type="OrthoDB" id="5334244at2759"/>
<feature type="compositionally biased region" description="Gly residues" evidence="1">
    <location>
        <begin position="46"/>
        <end position="58"/>
    </location>
</feature>
<gene>
    <name evidence="2" type="ORF">XA68_14509</name>
</gene>
<sequence>MPIPPIRPAALRLLRLPLRRNASGNGHESQKYSNANGNPVPDSLSGEGGAKGRTGGGPPLSSTAPDAPSPPKVLNSRVAGVDAARELSPEQRREVDEHNQAFEKKHDRGHIAPEYDVDKKFWKPKD</sequence>
<keyword evidence="3" id="KW-1185">Reference proteome</keyword>
<proteinExistence type="predicted"/>
<dbReference type="Proteomes" id="UP000037136">
    <property type="component" value="Unassembled WGS sequence"/>
</dbReference>
<feature type="compositionally biased region" description="Basic and acidic residues" evidence="1">
    <location>
        <begin position="83"/>
        <end position="126"/>
    </location>
</feature>
<feature type="compositionally biased region" description="Polar residues" evidence="1">
    <location>
        <begin position="22"/>
        <end position="37"/>
    </location>
</feature>
<evidence type="ECO:0000313" key="2">
    <source>
        <dbReference type="EMBL" id="PFH62230.1"/>
    </source>
</evidence>
<comment type="caution">
    <text evidence="2">The sequence shown here is derived from an EMBL/GenBank/DDBJ whole genome shotgun (WGS) entry which is preliminary data.</text>
</comment>
<evidence type="ECO:0000313" key="3">
    <source>
        <dbReference type="Proteomes" id="UP000037136"/>
    </source>
</evidence>
<dbReference type="STRING" id="268505.A0A2A9PMY1"/>
<accession>A0A2A9PMY1</accession>
<name>A0A2A9PMY1_OPHUN</name>
<reference evidence="2 3" key="2">
    <citation type="journal article" date="2017" name="Sci. Rep.">
        <title>Ant-infecting Ophiocordyceps genomes reveal a high diversity of potential behavioral manipulation genes and a possible major role for enterotoxins.</title>
        <authorList>
            <person name="de Bekker C."/>
            <person name="Ohm R.A."/>
            <person name="Evans H.C."/>
            <person name="Brachmann A."/>
            <person name="Hughes D.P."/>
        </authorList>
    </citation>
    <scope>NUCLEOTIDE SEQUENCE [LARGE SCALE GENOMIC DNA]</scope>
    <source>
        <strain evidence="2 3">SC16a</strain>
    </source>
</reference>